<evidence type="ECO:0000313" key="1">
    <source>
        <dbReference type="EMBL" id="KAA0049901.1"/>
    </source>
</evidence>
<comment type="caution">
    <text evidence="1">The sequence shown here is derived from an EMBL/GenBank/DDBJ whole genome shotgun (WGS) entry which is preliminary data.</text>
</comment>
<dbReference type="EMBL" id="SSTD01013124">
    <property type="protein sequence ID" value="TYK07644.1"/>
    <property type="molecule type" value="Genomic_DNA"/>
</dbReference>
<reference evidence="3 4" key="1">
    <citation type="submission" date="2019-08" db="EMBL/GenBank/DDBJ databases">
        <title>Draft genome sequences of two oriental melons (Cucumis melo L. var makuwa).</title>
        <authorList>
            <person name="Kwon S.-Y."/>
        </authorList>
    </citation>
    <scope>NUCLEOTIDE SEQUENCE [LARGE SCALE GENOMIC DNA]</scope>
    <source>
        <strain evidence="4">cv. Chang Bougi</strain>
        <strain evidence="3">cv. SW 3</strain>
        <tissue evidence="1">Leaf</tissue>
    </source>
</reference>
<dbReference type="Proteomes" id="UP000321393">
    <property type="component" value="Unassembled WGS sequence"/>
</dbReference>
<sequence length="113" mass="13178">MEITSLDGCNVFKVNGQRLKVYYEDEDRIKVFMNSKETKVRLDVVKKFYDAKYHPTDLYATIESEKIYFHAEAINKLYDLPNDIEYPGHGIITKPTRGITKEVLKTITWPSAE</sequence>
<name>A0A5A7U8H4_CUCMM</name>
<accession>A0A5A7U8H4</accession>
<organism evidence="1 3">
    <name type="scientific">Cucumis melo var. makuwa</name>
    <name type="common">Oriental melon</name>
    <dbReference type="NCBI Taxonomy" id="1194695"/>
    <lineage>
        <taxon>Eukaryota</taxon>
        <taxon>Viridiplantae</taxon>
        <taxon>Streptophyta</taxon>
        <taxon>Embryophyta</taxon>
        <taxon>Tracheophyta</taxon>
        <taxon>Spermatophyta</taxon>
        <taxon>Magnoliopsida</taxon>
        <taxon>eudicotyledons</taxon>
        <taxon>Gunneridae</taxon>
        <taxon>Pentapetalae</taxon>
        <taxon>rosids</taxon>
        <taxon>fabids</taxon>
        <taxon>Cucurbitales</taxon>
        <taxon>Cucurbitaceae</taxon>
        <taxon>Benincaseae</taxon>
        <taxon>Cucumis</taxon>
    </lineage>
</organism>
<proteinExistence type="predicted"/>
<dbReference type="AlphaFoldDB" id="A0A5A7U8H4"/>
<dbReference type="Proteomes" id="UP000321947">
    <property type="component" value="Unassembled WGS sequence"/>
</dbReference>
<evidence type="ECO:0000313" key="4">
    <source>
        <dbReference type="Proteomes" id="UP000321947"/>
    </source>
</evidence>
<dbReference type="EMBL" id="SSTE01011953">
    <property type="protein sequence ID" value="KAA0049901.1"/>
    <property type="molecule type" value="Genomic_DNA"/>
</dbReference>
<evidence type="ECO:0000313" key="3">
    <source>
        <dbReference type="Proteomes" id="UP000321393"/>
    </source>
</evidence>
<protein>
    <submittedName>
        <fullName evidence="1">Uncharacterized protein</fullName>
    </submittedName>
</protein>
<gene>
    <name evidence="2" type="ORF">E5676_scaffold105G00470</name>
    <name evidence="1" type="ORF">E6C27_scaffold13G00540</name>
</gene>
<evidence type="ECO:0000313" key="2">
    <source>
        <dbReference type="EMBL" id="TYK07644.1"/>
    </source>
</evidence>